<dbReference type="Proteomes" id="UP001255185">
    <property type="component" value="Unassembled WGS sequence"/>
</dbReference>
<sequence length="579" mass="64788">MNKSSIFRLILVAAAAMFLLTSCDKDFNQIGSDVIGDDHFDLLPDDLATVVAHNRGTGIVQTNNMLINSLGIYDNPVFGKTKANFVTELQMASVNPTFKPELFVSLDSVVLSVPYFSTKTATGSDGKGTYRLDSIFSADPENLKPINLRIYESGYVLNDLAPPNFQNSQKYFSNEDSFFDSNKRVLLYSNDAFKPSDKEIITYKRDKGLVLDTTSIEARLTPRMRFHLNKSFFQDKIINAPQGKLVSQSIFKEYFRGVYFQVQDSQDGTLVQYKFGDGDITLYYTEYSGLEDADDNPNTPETPIKFPEDDPLYPNIPRKTDRSFVLKMAGNTVNLLENTPTPQYAAALQPTNSISGDDKLFIKGGEGSMAVLDLFGVDNFGSNGLTGIPNGVPDELDIIRENVRIKGWLINEASLTFHIDNSTEGMNLPIGDVKKVKEPQRLYLYDLNNKRPLIDYYNDGSTISSRPKFNKFVHDGLIRREEVAGGRGVKYKIRITNHIRNLVKVQDSTNVKLGLVVTEYIENIQNAWFKTPSTIGGVSVDRTPQASVMNPLGTVLHGTGDNVLPEKRVRLEIYYTKPN</sequence>
<feature type="chain" id="PRO_5045371117" description="DUF4270 domain-containing protein" evidence="1">
    <location>
        <begin position="25"/>
        <end position="579"/>
    </location>
</feature>
<dbReference type="EMBL" id="JAVDVI010000002">
    <property type="protein sequence ID" value="MDR6966695.1"/>
    <property type="molecule type" value="Genomic_DNA"/>
</dbReference>
<proteinExistence type="predicted"/>
<accession>A0ABU1TL88</accession>
<dbReference type="Pfam" id="PF14092">
    <property type="entry name" value="DUF4270"/>
    <property type="match status" value="1"/>
</dbReference>
<dbReference type="PROSITE" id="PS51257">
    <property type="entry name" value="PROKAR_LIPOPROTEIN"/>
    <property type="match status" value="1"/>
</dbReference>
<reference evidence="2 3" key="1">
    <citation type="submission" date="2023-07" db="EMBL/GenBank/DDBJ databases">
        <title>Sorghum-associated microbial communities from plants grown in Nebraska, USA.</title>
        <authorList>
            <person name="Schachtman D."/>
        </authorList>
    </citation>
    <scope>NUCLEOTIDE SEQUENCE [LARGE SCALE GENOMIC DNA]</scope>
    <source>
        <strain evidence="2 3">3773</strain>
    </source>
</reference>
<evidence type="ECO:0008006" key="4">
    <source>
        <dbReference type="Google" id="ProtNLM"/>
    </source>
</evidence>
<comment type="caution">
    <text evidence="2">The sequence shown here is derived from an EMBL/GenBank/DDBJ whole genome shotgun (WGS) entry which is preliminary data.</text>
</comment>
<gene>
    <name evidence="2" type="ORF">J2X31_000693</name>
</gene>
<keyword evidence="1" id="KW-0732">Signal</keyword>
<keyword evidence="3" id="KW-1185">Reference proteome</keyword>
<protein>
    <recommendedName>
        <fullName evidence="4">DUF4270 domain-containing protein</fullName>
    </recommendedName>
</protein>
<name>A0ABU1TL88_9FLAO</name>
<feature type="signal peptide" evidence="1">
    <location>
        <begin position="1"/>
        <end position="24"/>
    </location>
</feature>
<dbReference type="RefSeq" id="WP_310024416.1">
    <property type="nucleotide sequence ID" value="NZ_JAVDVI010000002.1"/>
</dbReference>
<evidence type="ECO:0000256" key="1">
    <source>
        <dbReference type="SAM" id="SignalP"/>
    </source>
</evidence>
<dbReference type="InterPro" id="IPR025366">
    <property type="entry name" value="DUF4270"/>
</dbReference>
<evidence type="ECO:0000313" key="3">
    <source>
        <dbReference type="Proteomes" id="UP001255185"/>
    </source>
</evidence>
<evidence type="ECO:0000313" key="2">
    <source>
        <dbReference type="EMBL" id="MDR6966695.1"/>
    </source>
</evidence>
<organism evidence="2 3">
    <name type="scientific">Flavobacterium arsenatis</name>
    <dbReference type="NCBI Taxonomy" id="1484332"/>
    <lineage>
        <taxon>Bacteria</taxon>
        <taxon>Pseudomonadati</taxon>
        <taxon>Bacteroidota</taxon>
        <taxon>Flavobacteriia</taxon>
        <taxon>Flavobacteriales</taxon>
        <taxon>Flavobacteriaceae</taxon>
        <taxon>Flavobacterium</taxon>
    </lineage>
</organism>